<reference evidence="2 3" key="1">
    <citation type="submission" date="2024-11" db="EMBL/GenBank/DDBJ databases">
        <title>A near-complete genome assembly of Cinchona calisaya.</title>
        <authorList>
            <person name="Lian D.C."/>
            <person name="Zhao X.W."/>
            <person name="Wei L."/>
        </authorList>
    </citation>
    <scope>NUCLEOTIDE SEQUENCE [LARGE SCALE GENOMIC DNA]</scope>
    <source>
        <tissue evidence="2">Nenye</tissue>
    </source>
</reference>
<protein>
    <submittedName>
        <fullName evidence="2">Uncharacterized protein</fullName>
    </submittedName>
</protein>
<gene>
    <name evidence="2" type="ORF">ACH5RR_026406</name>
</gene>
<dbReference type="Proteomes" id="UP001630127">
    <property type="component" value="Unassembled WGS sequence"/>
</dbReference>
<keyword evidence="1" id="KW-0472">Membrane</keyword>
<keyword evidence="1" id="KW-0812">Transmembrane</keyword>
<evidence type="ECO:0000256" key="1">
    <source>
        <dbReference type="SAM" id="Phobius"/>
    </source>
</evidence>
<keyword evidence="3" id="KW-1185">Reference proteome</keyword>
<proteinExistence type="predicted"/>
<comment type="caution">
    <text evidence="2">The sequence shown here is derived from an EMBL/GenBank/DDBJ whole genome shotgun (WGS) entry which is preliminary data.</text>
</comment>
<sequence length="98" mass="10601">MDGSTSSDNTISGPNQFELVACNLGKHSDLIPFSNVEKKLPVMPTTPILAQPVSFASIVASIFSVIAITSEQHRKTALGIGERIQQRILGASFERLFE</sequence>
<evidence type="ECO:0000313" key="3">
    <source>
        <dbReference type="Proteomes" id="UP001630127"/>
    </source>
</evidence>
<dbReference type="EMBL" id="JBJUIK010000011">
    <property type="protein sequence ID" value="KAL3513689.1"/>
    <property type="molecule type" value="Genomic_DNA"/>
</dbReference>
<feature type="transmembrane region" description="Helical" evidence="1">
    <location>
        <begin position="48"/>
        <end position="68"/>
    </location>
</feature>
<name>A0ABD2Z2G6_9GENT</name>
<keyword evidence="1" id="KW-1133">Transmembrane helix</keyword>
<accession>A0ABD2Z2G6</accession>
<organism evidence="2 3">
    <name type="scientific">Cinchona calisaya</name>
    <dbReference type="NCBI Taxonomy" id="153742"/>
    <lineage>
        <taxon>Eukaryota</taxon>
        <taxon>Viridiplantae</taxon>
        <taxon>Streptophyta</taxon>
        <taxon>Embryophyta</taxon>
        <taxon>Tracheophyta</taxon>
        <taxon>Spermatophyta</taxon>
        <taxon>Magnoliopsida</taxon>
        <taxon>eudicotyledons</taxon>
        <taxon>Gunneridae</taxon>
        <taxon>Pentapetalae</taxon>
        <taxon>asterids</taxon>
        <taxon>lamiids</taxon>
        <taxon>Gentianales</taxon>
        <taxon>Rubiaceae</taxon>
        <taxon>Cinchonoideae</taxon>
        <taxon>Cinchoneae</taxon>
        <taxon>Cinchona</taxon>
    </lineage>
</organism>
<evidence type="ECO:0000313" key="2">
    <source>
        <dbReference type="EMBL" id="KAL3513689.1"/>
    </source>
</evidence>
<dbReference type="AlphaFoldDB" id="A0ABD2Z2G6"/>